<comment type="similarity">
    <text evidence="6">Belongs to the ABC-2 integral membrane protein family.</text>
</comment>
<feature type="domain" description="ABC transmembrane type-2" evidence="7">
    <location>
        <begin position="29"/>
        <end position="265"/>
    </location>
</feature>
<feature type="transmembrane region" description="Helical" evidence="6">
    <location>
        <begin position="108"/>
        <end position="134"/>
    </location>
</feature>
<dbReference type="InterPro" id="IPR000412">
    <property type="entry name" value="ABC_2_transport"/>
</dbReference>
<dbReference type="InterPro" id="IPR013525">
    <property type="entry name" value="ABC2_TM"/>
</dbReference>
<evidence type="ECO:0000256" key="5">
    <source>
        <dbReference type="ARBA" id="ARBA00023251"/>
    </source>
</evidence>
<comment type="subcellular location">
    <subcellularLocation>
        <location evidence="6">Cell membrane</location>
        <topology evidence="6">Multi-pass membrane protein</topology>
    </subcellularLocation>
    <subcellularLocation>
        <location evidence="1">Membrane</location>
        <topology evidence="1">Multi-pass membrane protein</topology>
    </subcellularLocation>
</comment>
<dbReference type="PANTHER" id="PTHR43229">
    <property type="entry name" value="NODULATION PROTEIN J"/>
    <property type="match status" value="1"/>
</dbReference>
<dbReference type="InterPro" id="IPR047817">
    <property type="entry name" value="ABC2_TM_bact-type"/>
</dbReference>
<dbReference type="RefSeq" id="WP_189334397.1">
    <property type="nucleotide sequence ID" value="NZ_AP023356.1"/>
</dbReference>
<dbReference type="EMBL" id="AP023356">
    <property type="protein sequence ID" value="BCJ42048.1"/>
    <property type="molecule type" value="Genomic_DNA"/>
</dbReference>
<evidence type="ECO:0000313" key="8">
    <source>
        <dbReference type="EMBL" id="BCJ42048.1"/>
    </source>
</evidence>
<evidence type="ECO:0000256" key="6">
    <source>
        <dbReference type="RuleBase" id="RU361157"/>
    </source>
</evidence>
<feature type="transmembrane region" description="Helical" evidence="6">
    <location>
        <begin position="146"/>
        <end position="165"/>
    </location>
</feature>
<evidence type="ECO:0000256" key="4">
    <source>
        <dbReference type="ARBA" id="ARBA00023136"/>
    </source>
</evidence>
<feature type="transmembrane region" description="Helical" evidence="6">
    <location>
        <begin position="177"/>
        <end position="197"/>
    </location>
</feature>
<evidence type="ECO:0000313" key="9">
    <source>
        <dbReference type="Proteomes" id="UP000676967"/>
    </source>
</evidence>
<dbReference type="Proteomes" id="UP000676967">
    <property type="component" value="Chromosome"/>
</dbReference>
<organism evidence="8 9">
    <name type="scientific">Actinoplanes ianthinogenes</name>
    <dbReference type="NCBI Taxonomy" id="122358"/>
    <lineage>
        <taxon>Bacteria</taxon>
        <taxon>Bacillati</taxon>
        <taxon>Actinomycetota</taxon>
        <taxon>Actinomycetes</taxon>
        <taxon>Micromonosporales</taxon>
        <taxon>Micromonosporaceae</taxon>
        <taxon>Actinoplanes</taxon>
    </lineage>
</organism>
<keyword evidence="9" id="KW-1185">Reference proteome</keyword>
<dbReference type="PANTHER" id="PTHR43229:SF2">
    <property type="entry name" value="NODULATION PROTEIN J"/>
    <property type="match status" value="1"/>
</dbReference>
<evidence type="ECO:0000259" key="7">
    <source>
        <dbReference type="PROSITE" id="PS51012"/>
    </source>
</evidence>
<keyword evidence="3 6" id="KW-1133">Transmembrane helix</keyword>
<keyword evidence="4 6" id="KW-0472">Membrane</keyword>
<feature type="transmembrane region" description="Helical" evidence="6">
    <location>
        <begin position="63"/>
        <end position="87"/>
    </location>
</feature>
<dbReference type="PIRSF" id="PIRSF006648">
    <property type="entry name" value="DrrB"/>
    <property type="match status" value="1"/>
</dbReference>
<accession>A0ABM7LS13</accession>
<protein>
    <recommendedName>
        <fullName evidence="6">Transport permease protein</fullName>
    </recommendedName>
</protein>
<evidence type="ECO:0000256" key="2">
    <source>
        <dbReference type="ARBA" id="ARBA00022692"/>
    </source>
</evidence>
<keyword evidence="6" id="KW-0813">Transport</keyword>
<dbReference type="PROSITE" id="PS51012">
    <property type="entry name" value="ABC_TM2"/>
    <property type="match status" value="1"/>
</dbReference>
<evidence type="ECO:0000256" key="1">
    <source>
        <dbReference type="ARBA" id="ARBA00004141"/>
    </source>
</evidence>
<feature type="transmembrane region" description="Helical" evidence="6">
    <location>
        <begin position="244"/>
        <end position="264"/>
    </location>
</feature>
<dbReference type="Pfam" id="PF01061">
    <property type="entry name" value="ABC2_membrane"/>
    <property type="match status" value="1"/>
</dbReference>
<name>A0ABM7LS13_9ACTN</name>
<keyword evidence="6" id="KW-1003">Cell membrane</keyword>
<reference evidence="8 9" key="1">
    <citation type="submission" date="2020-08" db="EMBL/GenBank/DDBJ databases">
        <title>Whole genome shotgun sequence of Actinoplanes ianthinogenes NBRC 13996.</title>
        <authorList>
            <person name="Komaki H."/>
            <person name="Tamura T."/>
        </authorList>
    </citation>
    <scope>NUCLEOTIDE SEQUENCE [LARGE SCALE GENOMIC DNA]</scope>
    <source>
        <strain evidence="8 9">NBRC 13996</strain>
    </source>
</reference>
<proteinExistence type="inferred from homology"/>
<gene>
    <name evidence="8" type="ORF">Aiant_27050</name>
</gene>
<keyword evidence="2 6" id="KW-0812">Transmembrane</keyword>
<feature type="transmembrane region" description="Helical" evidence="6">
    <location>
        <begin position="31"/>
        <end position="51"/>
    </location>
</feature>
<dbReference type="InterPro" id="IPR051784">
    <property type="entry name" value="Nod_factor_ABC_transporter"/>
</dbReference>
<evidence type="ECO:0000256" key="3">
    <source>
        <dbReference type="ARBA" id="ARBA00022989"/>
    </source>
</evidence>
<keyword evidence="5" id="KW-0046">Antibiotic resistance</keyword>
<sequence length="269" mass="29360">MTTTRLGSPTKMSLARGHVEVLQFLRDRTSVIFTFLFPAMLLLLFGTIFGQSYEETGVSASQVYAASMIAYGVLTTGFVTMGAGLAMDREDGTLKRLRGTPLPVVSYLAGKLMLVLVLAVSEVVLLLLVGVLAFDMPLPDASHWATFAWLFVLSVIACTLLGVAVSGIVKHARNAGAILNVPVVFLQFISGVFITPITLLPSWLITVASLFPVKWMAQGFRYVFLPDSMKQFEVTGSWELGRIAMVLGAWCVIGLVLCLVTFRWSDKDR</sequence>